<accession>A0A1I3N3N5</accession>
<dbReference type="Proteomes" id="UP000199111">
    <property type="component" value="Unassembled WGS sequence"/>
</dbReference>
<dbReference type="InterPro" id="IPR036390">
    <property type="entry name" value="WH_DNA-bd_sf"/>
</dbReference>
<dbReference type="GO" id="GO:0016301">
    <property type="term" value="F:kinase activity"/>
    <property type="evidence" value="ECO:0007669"/>
    <property type="project" value="UniProtKB-KW"/>
</dbReference>
<keyword evidence="3" id="KW-1185">Reference proteome</keyword>
<dbReference type="GeneID" id="96298052"/>
<dbReference type="PANTHER" id="PTHR18964:SF149">
    <property type="entry name" value="BIFUNCTIONAL UDP-N-ACETYLGLUCOSAMINE 2-EPIMERASE_N-ACETYLMANNOSAMINE KINASE"/>
    <property type="match status" value="1"/>
</dbReference>
<name>A0A1I3N3N5_9ACTN</name>
<dbReference type="PANTHER" id="PTHR18964">
    <property type="entry name" value="ROK (REPRESSOR, ORF, KINASE) FAMILY"/>
    <property type="match status" value="1"/>
</dbReference>
<dbReference type="Gene3D" id="3.30.420.40">
    <property type="match status" value="2"/>
</dbReference>
<dbReference type="Gene3D" id="1.10.10.10">
    <property type="entry name" value="Winged helix-like DNA-binding domain superfamily/Winged helix DNA-binding domain"/>
    <property type="match status" value="1"/>
</dbReference>
<dbReference type="EMBL" id="FOQY01000006">
    <property type="protein sequence ID" value="SFJ03792.1"/>
    <property type="molecule type" value="Genomic_DNA"/>
</dbReference>
<proteinExistence type="inferred from homology"/>
<keyword evidence="2" id="KW-0808">Transferase</keyword>
<sequence length="392" mass="40278">MDKPADALQRLRRVHEDAAVAVLRSAGALSRAELTQRTGLSRTTLFSIISELIERDAVVEVEALPAEPRGRGRPAALIALNPSAGLLIGLDVGRRRVRLAIANVAHEIIATGMADIPAGADAPAQAEAAVRLVRRVGEEHGIRLGALEAIGLGLVGIVDDPSLPAGTVPARHAPVARRLAEEFGVRVAVDNNARLAALAESTWGAARSVGDLVYVRWSVGVGGGFVVGGRLLRGAHGAAGEIGHVSLDPEGPPCHCGGRGCLERRIGSQALLEVCAARGIALTGLDALVAAAQDRVPGVCEVISAAAADLGRILADTVVQLDPERVVVGGEFASLGSLVLDPIRQAIDGLALPKIGRRIGVTPADLGVNASAMGAIALLLNEEPAIPGHLRP</sequence>
<dbReference type="SUPFAM" id="SSF46785">
    <property type="entry name" value="Winged helix' DNA-binding domain"/>
    <property type="match status" value="1"/>
</dbReference>
<dbReference type="Pfam" id="PF00480">
    <property type="entry name" value="ROK"/>
    <property type="match status" value="1"/>
</dbReference>
<gene>
    <name evidence="2" type="ORF">SAMN05216275_106102</name>
</gene>
<keyword evidence="2" id="KW-0418">Kinase</keyword>
<organism evidence="2 3">
    <name type="scientific">Streptosporangium canum</name>
    <dbReference type="NCBI Taxonomy" id="324952"/>
    <lineage>
        <taxon>Bacteria</taxon>
        <taxon>Bacillati</taxon>
        <taxon>Actinomycetota</taxon>
        <taxon>Actinomycetes</taxon>
        <taxon>Streptosporangiales</taxon>
        <taxon>Streptosporangiaceae</taxon>
        <taxon>Streptosporangium</taxon>
    </lineage>
</organism>
<protein>
    <submittedName>
        <fullName evidence="2">Sugar kinase of the NBD/HSP70 family, may contain an N-terminal HTH domain</fullName>
    </submittedName>
</protein>
<dbReference type="InterPro" id="IPR000600">
    <property type="entry name" value="ROK"/>
</dbReference>
<evidence type="ECO:0000256" key="1">
    <source>
        <dbReference type="ARBA" id="ARBA00006479"/>
    </source>
</evidence>
<dbReference type="RefSeq" id="WP_093886963.1">
    <property type="nucleotide sequence ID" value="NZ_FOQY01000006.1"/>
</dbReference>
<evidence type="ECO:0000313" key="2">
    <source>
        <dbReference type="EMBL" id="SFJ03792.1"/>
    </source>
</evidence>
<comment type="similarity">
    <text evidence="1">Belongs to the ROK (NagC/XylR) family.</text>
</comment>
<dbReference type="InterPro" id="IPR036388">
    <property type="entry name" value="WH-like_DNA-bd_sf"/>
</dbReference>
<dbReference type="InterPro" id="IPR043129">
    <property type="entry name" value="ATPase_NBD"/>
</dbReference>
<dbReference type="AlphaFoldDB" id="A0A1I3N3N5"/>
<reference evidence="3" key="1">
    <citation type="submission" date="2016-10" db="EMBL/GenBank/DDBJ databases">
        <authorList>
            <person name="Varghese N."/>
            <person name="Submissions S."/>
        </authorList>
    </citation>
    <scope>NUCLEOTIDE SEQUENCE [LARGE SCALE GENOMIC DNA]</scope>
    <source>
        <strain evidence="3">CGMCC 4.2126</strain>
    </source>
</reference>
<evidence type="ECO:0000313" key="3">
    <source>
        <dbReference type="Proteomes" id="UP000199111"/>
    </source>
</evidence>
<dbReference type="SUPFAM" id="SSF53067">
    <property type="entry name" value="Actin-like ATPase domain"/>
    <property type="match status" value="1"/>
</dbReference>